<reference evidence="1 2" key="1">
    <citation type="journal article" date="2015" name="Nat. Commun.">
        <title>Outbred genome sequencing and CRISPR/Cas9 gene editing in butterflies.</title>
        <authorList>
            <person name="Li X."/>
            <person name="Fan D."/>
            <person name="Zhang W."/>
            <person name="Liu G."/>
            <person name="Zhang L."/>
            <person name="Zhao L."/>
            <person name="Fang X."/>
            <person name="Chen L."/>
            <person name="Dong Y."/>
            <person name="Chen Y."/>
            <person name="Ding Y."/>
            <person name="Zhao R."/>
            <person name="Feng M."/>
            <person name="Zhu Y."/>
            <person name="Feng Y."/>
            <person name="Jiang X."/>
            <person name="Zhu D."/>
            <person name="Xiang H."/>
            <person name="Feng X."/>
            <person name="Li S."/>
            <person name="Wang J."/>
            <person name="Zhang G."/>
            <person name="Kronforst M.R."/>
            <person name="Wang W."/>
        </authorList>
    </citation>
    <scope>NUCLEOTIDE SEQUENCE [LARGE SCALE GENOMIC DNA]</scope>
    <source>
        <strain evidence="1">Ya'a_city_454_Pm</strain>
        <tissue evidence="1">Whole body</tissue>
    </source>
</reference>
<gene>
    <name evidence="1" type="ORF">RR48_09736</name>
</gene>
<name>A0A194RD98_PAPMA</name>
<dbReference type="AlphaFoldDB" id="A0A194RD98"/>
<organism evidence="1 2">
    <name type="scientific">Papilio machaon</name>
    <name type="common">Old World swallowtail butterfly</name>
    <dbReference type="NCBI Taxonomy" id="76193"/>
    <lineage>
        <taxon>Eukaryota</taxon>
        <taxon>Metazoa</taxon>
        <taxon>Ecdysozoa</taxon>
        <taxon>Arthropoda</taxon>
        <taxon>Hexapoda</taxon>
        <taxon>Insecta</taxon>
        <taxon>Pterygota</taxon>
        <taxon>Neoptera</taxon>
        <taxon>Endopterygota</taxon>
        <taxon>Lepidoptera</taxon>
        <taxon>Glossata</taxon>
        <taxon>Ditrysia</taxon>
        <taxon>Papilionoidea</taxon>
        <taxon>Papilionidae</taxon>
        <taxon>Papilioninae</taxon>
        <taxon>Papilio</taxon>
    </lineage>
</organism>
<evidence type="ECO:0000313" key="1">
    <source>
        <dbReference type="EMBL" id="KPJ15813.1"/>
    </source>
</evidence>
<evidence type="ECO:0000313" key="2">
    <source>
        <dbReference type="Proteomes" id="UP000053240"/>
    </source>
</evidence>
<sequence length="89" mass="10242">MAPVHKMAAPLVAGEIRERLIYFFSYRFIFTTLFHDLIRLYRYCVNRGRMVLPERGAGVCLFLEDELDEGGVEVVSDVLVLLLLSHKLV</sequence>
<dbReference type="InParanoid" id="A0A194RD98"/>
<dbReference type="EMBL" id="KQ460325">
    <property type="protein sequence ID" value="KPJ15813.1"/>
    <property type="molecule type" value="Genomic_DNA"/>
</dbReference>
<proteinExistence type="predicted"/>
<keyword evidence="2" id="KW-1185">Reference proteome</keyword>
<accession>A0A194RD98</accession>
<protein>
    <submittedName>
        <fullName evidence="1">Uncharacterized protein</fullName>
    </submittedName>
</protein>
<dbReference type="Proteomes" id="UP000053240">
    <property type="component" value="Unassembled WGS sequence"/>
</dbReference>